<dbReference type="EMBL" id="LIIN01000237">
    <property type="protein sequence ID" value="KZX19708.1"/>
    <property type="molecule type" value="Genomic_DNA"/>
</dbReference>
<feature type="transmembrane region" description="Helical" evidence="1">
    <location>
        <begin position="6"/>
        <end position="26"/>
    </location>
</feature>
<proteinExistence type="predicted"/>
<dbReference type="AlphaFoldDB" id="A0A166H0E8"/>
<reference evidence="5" key="2">
    <citation type="submission" date="2019-12" db="EMBL/GenBank/DDBJ databases">
        <title>Complete and draft genome sequences of new strains and members of some known species of the genus Rathayibacter isolated from plants.</title>
        <authorList>
            <person name="Tarlachkov S.V."/>
            <person name="Starodumova I.P."/>
            <person name="Dorofeeva L.V."/>
            <person name="Prisyazhnaya N.V."/>
            <person name="Leyn S."/>
            <person name="Zlamal J."/>
            <person name="Elan M."/>
            <person name="Osterman A.L."/>
            <person name="Nadler S."/>
            <person name="Subbotin S.A."/>
            <person name="Evtushenko L.I."/>
        </authorList>
    </citation>
    <scope>NUCLEOTIDE SEQUENCE [LARGE SCALE GENOMIC DNA]</scope>
    <source>
        <strain evidence="5">VKM Ac-2761</strain>
    </source>
</reference>
<evidence type="ECO:0000313" key="4">
    <source>
        <dbReference type="Proteomes" id="UP000076717"/>
    </source>
</evidence>
<evidence type="ECO:0000256" key="1">
    <source>
        <dbReference type="SAM" id="Phobius"/>
    </source>
</evidence>
<reference evidence="3" key="3">
    <citation type="submission" date="2019-12" db="EMBL/GenBank/DDBJ databases">
        <title>Complete and Draft Genome Sequences of New Strains and Members of Some Known Species of the Genus Rathayibacter isolated from Plants.</title>
        <authorList>
            <person name="Tarlachkov S.V."/>
            <person name="Starodumova I.P."/>
            <person name="Dorofeeva L.V."/>
            <person name="Prisyazhnaya N.V."/>
            <person name="Leyn S.A."/>
            <person name="Zlamal J.E."/>
            <person name="Elane M.L."/>
            <person name="Osterman A.L."/>
            <person name="Nadler S.A."/>
            <person name="Subbotin S.A."/>
            <person name="Evtushenko L.I."/>
        </authorList>
    </citation>
    <scope>NUCLEOTIDE SEQUENCE</scope>
    <source>
        <strain evidence="3">VKM Ac-2761</strain>
    </source>
</reference>
<evidence type="ECO:0000313" key="3">
    <source>
        <dbReference type="EMBL" id="QHC55106.1"/>
    </source>
</evidence>
<evidence type="ECO:0000313" key="2">
    <source>
        <dbReference type="EMBL" id="KZX19708.1"/>
    </source>
</evidence>
<keyword evidence="1" id="KW-1133">Transmembrane helix</keyword>
<reference evidence="2 4" key="1">
    <citation type="submission" date="2015-08" db="EMBL/GenBank/DDBJ databases">
        <title>Draft Genome Sequence of Rathayibacter sp. Strain VKM Ac-2596 Isolated from Leaf Gall Induced by Plant-Parasitic Nematodes.</title>
        <authorList>
            <person name="Vasilenko O.V."/>
            <person name="Starodumova I.P."/>
            <person name="Tarlachkov S.V."/>
            <person name="Dorofeeva L.V."/>
            <person name="Evtushenko L.I."/>
        </authorList>
    </citation>
    <scope>NUCLEOTIDE SEQUENCE [LARGE SCALE GENOMIC DNA]</scope>
    <source>
        <strain evidence="2 4">VKM Ac-2596</strain>
    </source>
</reference>
<organism evidence="2 4">
    <name type="scientific">Rathayibacter tanaceti</name>
    <dbReference type="NCBI Taxonomy" id="1671680"/>
    <lineage>
        <taxon>Bacteria</taxon>
        <taxon>Bacillati</taxon>
        <taxon>Actinomycetota</taxon>
        <taxon>Actinomycetes</taxon>
        <taxon>Micrococcales</taxon>
        <taxon>Microbacteriaceae</taxon>
        <taxon>Rathayibacter</taxon>
    </lineage>
</organism>
<dbReference type="OrthoDB" id="5124342at2"/>
<accession>A0A166H0E8</accession>
<keyword evidence="1" id="KW-0812">Transmembrane</keyword>
<dbReference type="RefSeq" id="WP_068213718.1">
    <property type="nucleotide sequence ID" value="NZ_CP047186.1"/>
</dbReference>
<feature type="transmembrane region" description="Helical" evidence="1">
    <location>
        <begin position="56"/>
        <end position="78"/>
    </location>
</feature>
<dbReference type="EMBL" id="CP047186">
    <property type="protein sequence ID" value="QHC55106.1"/>
    <property type="molecule type" value="Genomic_DNA"/>
</dbReference>
<dbReference type="Proteomes" id="UP000076717">
    <property type="component" value="Unassembled WGS sequence"/>
</dbReference>
<dbReference type="Proteomes" id="UP000465031">
    <property type="component" value="Chromosome"/>
</dbReference>
<keyword evidence="1" id="KW-0472">Membrane</keyword>
<dbReference type="PATRIC" id="fig|1671680.3.peg.3461"/>
<feature type="transmembrane region" description="Helical" evidence="1">
    <location>
        <begin position="84"/>
        <end position="107"/>
    </location>
</feature>
<protein>
    <submittedName>
        <fullName evidence="2">Uncharacterized protein</fullName>
    </submittedName>
</protein>
<sequence>MFSHFPAAAIAVAASVAIPATVVLVIRRRDRAHPDERIEPPADDAVVLTFRRWQVVLTRTAGILVAAVSALMTAVAITRPGETGMLLAGIVLTVVGGLLIGLASGIGRFSVTLRDDRFDIVPVAGRPRSVPVSDIARITPTSGRYGGLTVYDVRRKRLFSVTTITLGFPHLVPFLQWNAPLAWEEFARKHERNLRAILGPAAPRPRER</sequence>
<dbReference type="KEGG" id="rte:GSU10_05290"/>
<keyword evidence="4" id="KW-1185">Reference proteome</keyword>
<gene>
    <name evidence="2" type="ORF">ACH61_03195</name>
    <name evidence="3" type="ORF">GSU10_05290</name>
</gene>
<name>A0A166H0E8_9MICO</name>
<evidence type="ECO:0000313" key="5">
    <source>
        <dbReference type="Proteomes" id="UP000465031"/>
    </source>
</evidence>